<dbReference type="NCBIfam" id="TIGR00571">
    <property type="entry name" value="dam"/>
    <property type="match status" value="1"/>
</dbReference>
<dbReference type="RefSeq" id="WP_242955220.1">
    <property type="nucleotide sequence ID" value="NZ_DUPS01000032.1"/>
</dbReference>
<dbReference type="PROSITE" id="PS00092">
    <property type="entry name" value="N6_MTASE"/>
    <property type="match status" value="1"/>
</dbReference>
<accession>A0A0K8J8F9</accession>
<dbReference type="KEGG" id="hsd:SD1D_2071"/>
<dbReference type="GO" id="GO:0032259">
    <property type="term" value="P:methylation"/>
    <property type="evidence" value="ECO:0007669"/>
    <property type="project" value="UniProtKB-KW"/>
</dbReference>
<name>A0A0K8J8F9_9FIRM</name>
<dbReference type="GO" id="GO:1904047">
    <property type="term" value="F:S-adenosyl-L-methionine binding"/>
    <property type="evidence" value="ECO:0007669"/>
    <property type="project" value="TreeGrafter"/>
</dbReference>
<dbReference type="EC" id="2.1.1.72" evidence="2 7"/>
<proteinExistence type="inferred from homology"/>
<evidence type="ECO:0000256" key="6">
    <source>
        <dbReference type="ARBA" id="ARBA00047942"/>
    </source>
</evidence>
<dbReference type="SUPFAM" id="SSF53335">
    <property type="entry name" value="S-adenosyl-L-methionine-dependent methyltransferases"/>
    <property type="match status" value="2"/>
</dbReference>
<dbReference type="InterPro" id="IPR012327">
    <property type="entry name" value="MeTrfase_D12"/>
</dbReference>
<keyword evidence="5 7" id="KW-0949">S-adenosyl-L-methionine</keyword>
<comment type="catalytic activity">
    <reaction evidence="6 7">
        <text>a 2'-deoxyadenosine in DNA + S-adenosyl-L-methionine = an N(6)-methyl-2'-deoxyadenosine in DNA + S-adenosyl-L-homocysteine + H(+)</text>
        <dbReference type="Rhea" id="RHEA:15197"/>
        <dbReference type="Rhea" id="RHEA-COMP:12418"/>
        <dbReference type="Rhea" id="RHEA-COMP:12419"/>
        <dbReference type="ChEBI" id="CHEBI:15378"/>
        <dbReference type="ChEBI" id="CHEBI:57856"/>
        <dbReference type="ChEBI" id="CHEBI:59789"/>
        <dbReference type="ChEBI" id="CHEBI:90615"/>
        <dbReference type="ChEBI" id="CHEBI:90616"/>
        <dbReference type="EC" id="2.1.1.72"/>
    </reaction>
</comment>
<gene>
    <name evidence="8" type="ORF">SD1D_2071</name>
</gene>
<dbReference type="GO" id="GO:0006298">
    <property type="term" value="P:mismatch repair"/>
    <property type="evidence" value="ECO:0007669"/>
    <property type="project" value="TreeGrafter"/>
</dbReference>
<evidence type="ECO:0000256" key="1">
    <source>
        <dbReference type="ARBA" id="ARBA00006594"/>
    </source>
</evidence>
<reference evidence="9" key="1">
    <citation type="submission" date="2015-09" db="EMBL/GenBank/DDBJ databases">
        <authorList>
            <person name="Wibberg D."/>
        </authorList>
    </citation>
    <scope>NUCLEOTIDE SEQUENCE [LARGE SCALE GENOMIC DNA]</scope>
    <source>
        <strain evidence="9">SD1D</strain>
    </source>
</reference>
<evidence type="ECO:0000256" key="4">
    <source>
        <dbReference type="ARBA" id="ARBA00022679"/>
    </source>
</evidence>
<evidence type="ECO:0000256" key="2">
    <source>
        <dbReference type="ARBA" id="ARBA00011900"/>
    </source>
</evidence>
<dbReference type="PRINTS" id="PR00505">
    <property type="entry name" value="D12N6MTFRASE"/>
</dbReference>
<evidence type="ECO:0000256" key="7">
    <source>
        <dbReference type="RuleBase" id="RU361257"/>
    </source>
</evidence>
<comment type="similarity">
    <text evidence="1 7">Belongs to the N(4)/N(6)-methyltransferase family.</text>
</comment>
<evidence type="ECO:0000313" key="9">
    <source>
        <dbReference type="Proteomes" id="UP000196053"/>
    </source>
</evidence>
<dbReference type="GO" id="GO:0009007">
    <property type="term" value="F:site-specific DNA-methyltransferase (adenine-specific) activity"/>
    <property type="evidence" value="ECO:0007669"/>
    <property type="project" value="UniProtKB-UniRule"/>
</dbReference>
<dbReference type="PANTHER" id="PTHR30481:SF3">
    <property type="entry name" value="DNA ADENINE METHYLASE"/>
    <property type="match status" value="1"/>
</dbReference>
<dbReference type="EMBL" id="LN879430">
    <property type="protein sequence ID" value="CUH93607.1"/>
    <property type="molecule type" value="Genomic_DNA"/>
</dbReference>
<evidence type="ECO:0000256" key="5">
    <source>
        <dbReference type="ARBA" id="ARBA00022691"/>
    </source>
</evidence>
<keyword evidence="9" id="KW-1185">Reference proteome</keyword>
<dbReference type="Gene3D" id="3.40.50.150">
    <property type="entry name" value="Vaccinia Virus protein VP39"/>
    <property type="match status" value="3"/>
</dbReference>
<dbReference type="InterPro" id="IPR023095">
    <property type="entry name" value="Ade_MeTrfase_dom_2"/>
</dbReference>
<keyword evidence="4 7" id="KW-0808">Transferase</keyword>
<dbReference type="Pfam" id="PF02086">
    <property type="entry name" value="MethyltransfD12"/>
    <property type="match status" value="2"/>
</dbReference>
<dbReference type="AlphaFoldDB" id="A0A0K8J8F9"/>
<dbReference type="Gene3D" id="1.10.1020.10">
    <property type="entry name" value="Adenine-specific Methyltransferase, Domain 2"/>
    <property type="match status" value="1"/>
</dbReference>
<sequence>MTYTATEMAKKLNISRSYLYYLKEKQVIDFDINDEGKVIWTEEVYNKLFEYIKKNQSESKASKKKPDYKTITINNRRYLGNKYKLLPFITKVVKKECTNINTVADIFAGTGSVASAFTDKKIITNDNMYSNYICHLAWFDSRPYSEEKVINIINEYNSITVTEDNYMSINFANTYFSLEDCRKIGYIREDIERKYIQGEINSRERALLITSLLYAMDKIANTCGHYDAYRQGARFERHLELAVPKPKANLNKNNICYNTDSNQLINEIEADLVYIDPPYNSRQYCDAYHLLENVARWEKPEVYGVARKMDRSSLKSDYCTQKATEVFEELIESVRARYILLSYNNMAEKGNERSNAKISDEDIMRILQKKGKVKIFSKKYKAFSTGKSDIKENQERLFLCECYDSGKEIIPSALNYTGGKFKLLPQLLPHFPKDVDKVVDLFCGGCNVGINLACNKVLFNDSNEHLIGLLNTFKKLTKEKIFDFVFTNIEKYNLSLVSKYGYKHYNCDSSSGLSSYNKKGYNKLRDDFNSRMKKDDEYYLMLYLLIVYSFNNQLRFNKKGEFNLPVGKRDFNSKMQEKLEAFLNRIKSGDYEFINTDFRNIPLDGYSDKSFFYVDPPYLITCATYNEQDGWTEKDEYDLLAYLEELDKRGIRFALSNVLESKGKKNHILYDWVAKNDKFKVIPLNYNYSNSNYHTKQRDSITKEVLIINY</sequence>
<dbReference type="GO" id="GO:0009307">
    <property type="term" value="P:DNA restriction-modification system"/>
    <property type="evidence" value="ECO:0007669"/>
    <property type="project" value="InterPro"/>
</dbReference>
<evidence type="ECO:0000313" key="8">
    <source>
        <dbReference type="EMBL" id="CUH93607.1"/>
    </source>
</evidence>
<dbReference type="InterPro" id="IPR029063">
    <property type="entry name" value="SAM-dependent_MTases_sf"/>
</dbReference>
<dbReference type="InterPro" id="IPR002052">
    <property type="entry name" value="DNA_methylase_N6_adenine_CS"/>
</dbReference>
<organism evidence="8 9">
    <name type="scientific">Herbinix luporum</name>
    <dbReference type="NCBI Taxonomy" id="1679721"/>
    <lineage>
        <taxon>Bacteria</taxon>
        <taxon>Bacillati</taxon>
        <taxon>Bacillota</taxon>
        <taxon>Clostridia</taxon>
        <taxon>Lachnospirales</taxon>
        <taxon>Lachnospiraceae</taxon>
        <taxon>Herbinix</taxon>
    </lineage>
</organism>
<dbReference type="GO" id="GO:0043565">
    <property type="term" value="F:sequence-specific DNA binding"/>
    <property type="evidence" value="ECO:0007669"/>
    <property type="project" value="TreeGrafter"/>
</dbReference>
<dbReference type="REBASE" id="127431">
    <property type="entry name" value="M.HspSDIDORF2071P"/>
</dbReference>
<protein>
    <recommendedName>
        <fullName evidence="2 7">Site-specific DNA-methyltransferase (adenine-specific)</fullName>
        <ecNumber evidence="2 7">2.1.1.72</ecNumber>
    </recommendedName>
</protein>
<keyword evidence="3 7" id="KW-0489">Methyltransferase</keyword>
<evidence type="ECO:0000256" key="3">
    <source>
        <dbReference type="ARBA" id="ARBA00022603"/>
    </source>
</evidence>
<dbReference type="Proteomes" id="UP000196053">
    <property type="component" value="Chromosome I"/>
</dbReference>
<dbReference type="PANTHER" id="PTHR30481">
    <property type="entry name" value="DNA ADENINE METHYLASE"/>
    <property type="match status" value="1"/>
</dbReference>